<dbReference type="RefSeq" id="XP_033794600.1">
    <property type="nucleotide sequence ID" value="XM_033938709.1"/>
</dbReference>
<evidence type="ECO:0000313" key="14">
    <source>
        <dbReference type="RefSeq" id="XP_033794600.1"/>
    </source>
</evidence>
<comment type="subcellular location">
    <subcellularLocation>
        <location evidence="1">Mitochondrion inner membrane</location>
    </subcellularLocation>
</comment>
<reference evidence="12 13" key="1">
    <citation type="submission" date="2025-04" db="UniProtKB">
        <authorList>
            <consortium name="RefSeq"/>
        </authorList>
    </citation>
    <scope>IDENTIFICATION</scope>
</reference>
<dbReference type="PANTHER" id="PTHR31586">
    <property type="entry name" value="CYTOCHROME C OXIDASE PROTEIN 20"/>
    <property type="match status" value="1"/>
</dbReference>
<evidence type="ECO:0000313" key="11">
    <source>
        <dbReference type="Proteomes" id="UP000515159"/>
    </source>
</evidence>
<evidence type="ECO:0000256" key="9">
    <source>
        <dbReference type="SAM" id="MobiDB-lite"/>
    </source>
</evidence>
<feature type="transmembrane region" description="Helical" evidence="10">
    <location>
        <begin position="75"/>
        <end position="93"/>
    </location>
</feature>
<organism evidence="11 16">
    <name type="scientific">Geotrypetes seraphini</name>
    <name type="common">Gaboon caecilian</name>
    <name type="synonym">Caecilia seraphini</name>
    <dbReference type="NCBI Taxonomy" id="260995"/>
    <lineage>
        <taxon>Eukaryota</taxon>
        <taxon>Metazoa</taxon>
        <taxon>Chordata</taxon>
        <taxon>Craniata</taxon>
        <taxon>Vertebrata</taxon>
        <taxon>Euteleostomi</taxon>
        <taxon>Amphibia</taxon>
        <taxon>Gymnophiona</taxon>
        <taxon>Geotrypetes</taxon>
    </lineage>
</organism>
<keyword evidence="8 10" id="KW-0472">Membrane</keyword>
<proteinExistence type="inferred from homology"/>
<dbReference type="RefSeq" id="XP_033794602.1">
    <property type="nucleotide sequence ID" value="XM_033938711.1"/>
</dbReference>
<evidence type="ECO:0000313" key="13">
    <source>
        <dbReference type="RefSeq" id="XP_033794599.1"/>
    </source>
</evidence>
<dbReference type="KEGG" id="gsh:117357724"/>
<evidence type="ECO:0000256" key="5">
    <source>
        <dbReference type="ARBA" id="ARBA00022792"/>
    </source>
</evidence>
<feature type="region of interest" description="Disordered" evidence="9">
    <location>
        <begin position="1"/>
        <end position="20"/>
    </location>
</feature>
<dbReference type="GeneID" id="117357724"/>
<keyword evidence="5" id="KW-0999">Mitochondrion inner membrane</keyword>
<dbReference type="GO" id="GO:0005743">
    <property type="term" value="C:mitochondrial inner membrane"/>
    <property type="evidence" value="ECO:0007669"/>
    <property type="project" value="UniProtKB-SubCell"/>
</dbReference>
<feature type="transmembrane region" description="Helical" evidence="10">
    <location>
        <begin position="48"/>
        <end position="69"/>
    </location>
</feature>
<evidence type="ECO:0000256" key="7">
    <source>
        <dbReference type="ARBA" id="ARBA00023128"/>
    </source>
</evidence>
<gene>
    <name evidence="12 13 14 15 16" type="primary">LOC117357724</name>
</gene>
<evidence type="ECO:0000313" key="16">
    <source>
        <dbReference type="RefSeq" id="XP_033794602.1"/>
    </source>
</evidence>
<dbReference type="InterPro" id="IPR022533">
    <property type="entry name" value="Cox20"/>
</dbReference>
<keyword evidence="11" id="KW-1185">Reference proteome</keyword>
<keyword evidence="7" id="KW-0496">Mitochondrion</keyword>
<evidence type="ECO:0000313" key="12">
    <source>
        <dbReference type="RefSeq" id="XP_033794598.1"/>
    </source>
</evidence>
<keyword evidence="4 10" id="KW-0812">Transmembrane</keyword>
<evidence type="ECO:0000256" key="2">
    <source>
        <dbReference type="ARBA" id="ARBA00009575"/>
    </source>
</evidence>
<dbReference type="RefSeq" id="XP_033794601.1">
    <property type="nucleotide sequence ID" value="XM_033938710.1"/>
</dbReference>
<dbReference type="RefSeq" id="XP_033794599.1">
    <property type="nucleotide sequence ID" value="XM_033938708.1"/>
</dbReference>
<sequence length="134" mass="14744">MASGQSVERQPEISDSSLSESGLLESTESFKLLGILDVKKVPCARESVLYGAAGSVVAGLGHFLATSKVRRSCDFGVGGFLLTTLGCWLYCRYNHAKLRLQQKMIRKGMKNKILYEGTSLDPDRRQKDDNQGNN</sequence>
<comment type="similarity">
    <text evidence="2">Belongs to the COX20 family.</text>
</comment>
<dbReference type="PRINTS" id="PR02049">
    <property type="entry name" value="PROTEINF36A"/>
</dbReference>
<dbReference type="Proteomes" id="UP000515159">
    <property type="component" value="Chromosome 3"/>
</dbReference>
<name>A0A6P8Q3Q1_GEOSA</name>
<evidence type="ECO:0000256" key="8">
    <source>
        <dbReference type="ARBA" id="ARBA00023136"/>
    </source>
</evidence>
<evidence type="ECO:0000256" key="10">
    <source>
        <dbReference type="SAM" id="Phobius"/>
    </source>
</evidence>
<accession>A0A6P8Q3Q1</accession>
<dbReference type="GO" id="GO:0033617">
    <property type="term" value="P:mitochondrial respiratory chain complex IV assembly"/>
    <property type="evidence" value="ECO:0007669"/>
    <property type="project" value="InterPro"/>
</dbReference>
<dbReference type="OrthoDB" id="14603at2759"/>
<dbReference type="PANTHER" id="PTHR31586:SF1">
    <property type="entry name" value="CYTOCHROME C OXIDASE ASSEMBLY PROTEIN COX20, MITOCHONDRIAL"/>
    <property type="match status" value="1"/>
</dbReference>
<evidence type="ECO:0000256" key="4">
    <source>
        <dbReference type="ARBA" id="ARBA00022692"/>
    </source>
</evidence>
<evidence type="ECO:0000256" key="6">
    <source>
        <dbReference type="ARBA" id="ARBA00022989"/>
    </source>
</evidence>
<dbReference type="AlphaFoldDB" id="A0A6P8Q3Q1"/>
<dbReference type="Pfam" id="PF12597">
    <property type="entry name" value="Cox20"/>
    <property type="match status" value="1"/>
</dbReference>
<evidence type="ECO:0000256" key="3">
    <source>
        <dbReference type="ARBA" id="ARBA00017689"/>
    </source>
</evidence>
<evidence type="ECO:0000313" key="15">
    <source>
        <dbReference type="RefSeq" id="XP_033794601.1"/>
    </source>
</evidence>
<dbReference type="RefSeq" id="XP_033794598.1">
    <property type="nucleotide sequence ID" value="XM_033938707.1"/>
</dbReference>
<keyword evidence="6 10" id="KW-1133">Transmembrane helix</keyword>
<protein>
    <recommendedName>
        <fullName evidence="3">Cytochrome c oxidase assembly protein COX20, mitochondrial</fullName>
    </recommendedName>
</protein>
<evidence type="ECO:0000256" key="1">
    <source>
        <dbReference type="ARBA" id="ARBA00004273"/>
    </source>
</evidence>